<evidence type="ECO:0000313" key="13">
    <source>
        <dbReference type="Proteomes" id="UP000284416"/>
    </source>
</evidence>
<evidence type="ECO:0000256" key="9">
    <source>
        <dbReference type="ARBA" id="ARBA00023136"/>
    </source>
</evidence>
<dbReference type="RefSeq" id="WP_118919552.1">
    <property type="nucleotide sequence ID" value="NZ_QWEG01000002.1"/>
</dbReference>
<dbReference type="GO" id="GO:0000155">
    <property type="term" value="F:phosphorelay sensor kinase activity"/>
    <property type="evidence" value="ECO:0007669"/>
    <property type="project" value="InterPro"/>
</dbReference>
<evidence type="ECO:0000256" key="8">
    <source>
        <dbReference type="ARBA" id="ARBA00023012"/>
    </source>
</evidence>
<name>A0A417YYP4_9BACI</name>
<dbReference type="EC" id="2.7.13.3" evidence="3"/>
<dbReference type="InterPro" id="IPR036890">
    <property type="entry name" value="HATPase_C_sf"/>
</dbReference>
<dbReference type="Pfam" id="PF06580">
    <property type="entry name" value="His_kinase"/>
    <property type="match status" value="1"/>
</dbReference>
<evidence type="ECO:0000256" key="1">
    <source>
        <dbReference type="ARBA" id="ARBA00000085"/>
    </source>
</evidence>
<comment type="subcellular location">
    <subcellularLocation>
        <location evidence="2">Cell membrane</location>
        <topology evidence="2">Multi-pass membrane protein</topology>
    </subcellularLocation>
</comment>
<dbReference type="PANTHER" id="PTHR34220:SF7">
    <property type="entry name" value="SENSOR HISTIDINE KINASE YPDA"/>
    <property type="match status" value="1"/>
</dbReference>
<dbReference type="PRINTS" id="PR00344">
    <property type="entry name" value="BCTRLSENSOR"/>
</dbReference>
<evidence type="ECO:0000256" key="7">
    <source>
        <dbReference type="ARBA" id="ARBA00022777"/>
    </source>
</evidence>
<keyword evidence="6" id="KW-0808">Transferase</keyword>
<dbReference type="Gene3D" id="3.30.565.10">
    <property type="entry name" value="Histidine kinase-like ATPase, C-terminal domain"/>
    <property type="match status" value="1"/>
</dbReference>
<keyword evidence="9 10" id="KW-0472">Membrane</keyword>
<evidence type="ECO:0000256" key="2">
    <source>
        <dbReference type="ARBA" id="ARBA00004651"/>
    </source>
</evidence>
<dbReference type="SMART" id="SM00304">
    <property type="entry name" value="HAMP"/>
    <property type="match status" value="1"/>
</dbReference>
<dbReference type="EMBL" id="QWEG01000002">
    <property type="protein sequence ID" value="RHW42856.1"/>
    <property type="molecule type" value="Genomic_DNA"/>
</dbReference>
<dbReference type="Proteomes" id="UP000284416">
    <property type="component" value="Unassembled WGS sequence"/>
</dbReference>
<dbReference type="Gene3D" id="6.10.340.10">
    <property type="match status" value="1"/>
</dbReference>
<feature type="domain" description="HAMP" evidence="11">
    <location>
        <begin position="196"/>
        <end position="249"/>
    </location>
</feature>
<protein>
    <recommendedName>
        <fullName evidence="3">histidine kinase</fullName>
        <ecNumber evidence="3">2.7.13.3</ecNumber>
    </recommendedName>
</protein>
<evidence type="ECO:0000256" key="5">
    <source>
        <dbReference type="ARBA" id="ARBA00022553"/>
    </source>
</evidence>
<evidence type="ECO:0000256" key="10">
    <source>
        <dbReference type="SAM" id="Phobius"/>
    </source>
</evidence>
<comment type="catalytic activity">
    <reaction evidence="1">
        <text>ATP + protein L-histidine = ADP + protein N-phospho-L-histidine.</text>
        <dbReference type="EC" id="2.7.13.3"/>
    </reaction>
</comment>
<dbReference type="Pfam" id="PF02518">
    <property type="entry name" value="HATPase_c"/>
    <property type="match status" value="1"/>
</dbReference>
<dbReference type="InterPro" id="IPR003594">
    <property type="entry name" value="HATPase_dom"/>
</dbReference>
<dbReference type="PANTHER" id="PTHR34220">
    <property type="entry name" value="SENSOR HISTIDINE KINASE YPDA"/>
    <property type="match status" value="1"/>
</dbReference>
<keyword evidence="13" id="KW-1185">Reference proteome</keyword>
<dbReference type="Pfam" id="PF00672">
    <property type="entry name" value="HAMP"/>
    <property type="match status" value="1"/>
</dbReference>
<keyword evidence="7 12" id="KW-0418">Kinase</keyword>
<keyword evidence="10" id="KW-1133">Transmembrane helix</keyword>
<dbReference type="InterPro" id="IPR004358">
    <property type="entry name" value="Sig_transdc_His_kin-like_C"/>
</dbReference>
<dbReference type="PROSITE" id="PS50885">
    <property type="entry name" value="HAMP"/>
    <property type="match status" value="1"/>
</dbReference>
<keyword evidence="4" id="KW-1003">Cell membrane</keyword>
<feature type="transmembrane region" description="Helical" evidence="10">
    <location>
        <begin position="171"/>
        <end position="194"/>
    </location>
</feature>
<dbReference type="InterPro" id="IPR003660">
    <property type="entry name" value="HAMP_dom"/>
</dbReference>
<dbReference type="AlphaFoldDB" id="A0A417YYP4"/>
<dbReference type="OrthoDB" id="9776552at2"/>
<evidence type="ECO:0000256" key="3">
    <source>
        <dbReference type="ARBA" id="ARBA00012438"/>
    </source>
</evidence>
<reference evidence="12 13" key="1">
    <citation type="journal article" date="2017" name="Int. J. Syst. Evol. Microbiol.">
        <title>Bacillus notoginsengisoli sp. nov., a novel bacterium isolated from the rhizosphere of Panax notoginseng.</title>
        <authorList>
            <person name="Zhang M.Y."/>
            <person name="Cheng J."/>
            <person name="Cai Y."/>
            <person name="Zhang T.Y."/>
            <person name="Wu Y.Y."/>
            <person name="Manikprabhu D."/>
            <person name="Li W.J."/>
            <person name="Zhang Y.X."/>
        </authorList>
    </citation>
    <scope>NUCLEOTIDE SEQUENCE [LARGE SCALE GENOMIC DNA]</scope>
    <source>
        <strain evidence="12 13">JCM 30743</strain>
    </source>
</reference>
<dbReference type="CDD" id="cd06225">
    <property type="entry name" value="HAMP"/>
    <property type="match status" value="1"/>
</dbReference>
<proteinExistence type="predicted"/>
<keyword evidence="5" id="KW-0597">Phosphoprotein</keyword>
<dbReference type="SUPFAM" id="SSF55874">
    <property type="entry name" value="ATPase domain of HSP90 chaperone/DNA topoisomerase II/histidine kinase"/>
    <property type="match status" value="1"/>
</dbReference>
<evidence type="ECO:0000256" key="6">
    <source>
        <dbReference type="ARBA" id="ARBA00022679"/>
    </source>
</evidence>
<evidence type="ECO:0000256" key="4">
    <source>
        <dbReference type="ARBA" id="ARBA00022475"/>
    </source>
</evidence>
<comment type="caution">
    <text evidence="12">The sequence shown here is derived from an EMBL/GenBank/DDBJ whole genome shotgun (WGS) entry which is preliminary data.</text>
</comment>
<evidence type="ECO:0000259" key="11">
    <source>
        <dbReference type="PROSITE" id="PS50885"/>
    </source>
</evidence>
<evidence type="ECO:0000313" key="12">
    <source>
        <dbReference type="EMBL" id="RHW42856.1"/>
    </source>
</evidence>
<dbReference type="InterPro" id="IPR050640">
    <property type="entry name" value="Bact_2-comp_sensor_kinase"/>
</dbReference>
<dbReference type="InterPro" id="IPR010559">
    <property type="entry name" value="Sig_transdc_His_kin_internal"/>
</dbReference>
<feature type="transmembrane region" description="Helical" evidence="10">
    <location>
        <begin position="6"/>
        <end position="27"/>
    </location>
</feature>
<keyword evidence="10" id="KW-0812">Transmembrane</keyword>
<sequence>MFSIRTKMIVYSMVLVFLLNGVAYFLYQNSQESGDQYNALLQRFFLLNDLSMSSRNVYDSLNAYLLDSSPEKAQNYWANREKLKDLQAHLGYQMEHDTAVKNYYYLIESFLEECAGLHNSYNRKEAAVFSGQLTELSRISMYIQEATLSLINNELTNYQTFYKDMHRKNELFKTIGISIFTASILLSILFALWFSNGITRPITLLSKAAREISSGKFDGADVKSMTKDELRFLTETFNNMRRNIHRLILEIKQKSELDALLKEMELKSLQNQINPHFLFNTLNTVSKMAYIEGAEKTSDLIDSVGALLRYNLGNLDKPTTLKDEVSVVQEYFFIQQTRFGDRVQFKKDIDETCLSLPIPILTLQPIVENAFIHGVESYESDALLSLHVYRRAGSVVVEVIDNGVGMDEWTKKRLLQPDGGLPASQKPSGHVTGLGLQNVIKRLQLFYGQETIIEIDSKLGEGTSVRLLLPVPAEKEVLSKNHV</sequence>
<dbReference type="GO" id="GO:0005886">
    <property type="term" value="C:plasma membrane"/>
    <property type="evidence" value="ECO:0007669"/>
    <property type="project" value="UniProtKB-SubCell"/>
</dbReference>
<gene>
    <name evidence="12" type="ORF">D1B31_04580</name>
</gene>
<dbReference type="SMART" id="SM00387">
    <property type="entry name" value="HATPase_c"/>
    <property type="match status" value="1"/>
</dbReference>
<organism evidence="12 13">
    <name type="scientific">Neobacillus notoginsengisoli</name>
    <dbReference type="NCBI Taxonomy" id="1578198"/>
    <lineage>
        <taxon>Bacteria</taxon>
        <taxon>Bacillati</taxon>
        <taxon>Bacillota</taxon>
        <taxon>Bacilli</taxon>
        <taxon>Bacillales</taxon>
        <taxon>Bacillaceae</taxon>
        <taxon>Neobacillus</taxon>
    </lineage>
</organism>
<dbReference type="SUPFAM" id="SSF158472">
    <property type="entry name" value="HAMP domain-like"/>
    <property type="match status" value="1"/>
</dbReference>
<keyword evidence="8" id="KW-0902">Two-component regulatory system</keyword>
<accession>A0A417YYP4</accession>